<sequence>MKLSLKRHSFILSFQLFFLISDLVFNCTSIFFNEGKSLTFFYFLQDSFLLLLLASIIYSCYSTTCYQVGLTDIIHRNFRIPVFVILCYISISLSLHLVTMYYLRNGESPKVATALLVIQKILCPINFYFSKRSVLIISDPRYYEN</sequence>
<evidence type="ECO:0000256" key="6">
    <source>
        <dbReference type="ARBA" id="ARBA00022554"/>
    </source>
</evidence>
<evidence type="ECO:0000256" key="2">
    <source>
        <dbReference type="ARBA" id="ARBA00004128"/>
    </source>
</evidence>
<evidence type="ECO:0000256" key="11">
    <source>
        <dbReference type="ARBA" id="ARBA00023136"/>
    </source>
</evidence>
<comment type="similarity">
    <text evidence="4">Belongs to the TMEM138 family.</text>
</comment>
<evidence type="ECO:0000256" key="8">
    <source>
        <dbReference type="ARBA" id="ARBA00022794"/>
    </source>
</evidence>
<keyword evidence="7 14" id="KW-0812">Transmembrane</keyword>
<evidence type="ECO:0000313" key="16">
    <source>
        <dbReference type="Proteomes" id="UP001153620"/>
    </source>
</evidence>
<dbReference type="PANTHER" id="PTHR13306:SF6">
    <property type="entry name" value="TRANSMEMBRANE PROTEIN 138"/>
    <property type="match status" value="1"/>
</dbReference>
<evidence type="ECO:0000256" key="14">
    <source>
        <dbReference type="SAM" id="Phobius"/>
    </source>
</evidence>
<dbReference type="GO" id="GO:0005929">
    <property type="term" value="C:cilium"/>
    <property type="evidence" value="ECO:0007669"/>
    <property type="project" value="UniProtKB-SubCell"/>
</dbReference>
<dbReference type="Proteomes" id="UP001153620">
    <property type="component" value="Chromosome 1"/>
</dbReference>
<keyword evidence="6" id="KW-0926">Vacuole</keyword>
<keyword evidence="11 14" id="KW-0472">Membrane</keyword>
<keyword evidence="16" id="KW-1185">Reference proteome</keyword>
<protein>
    <recommendedName>
        <fullName evidence="5">Transmembrane protein 138</fullName>
    </recommendedName>
</protein>
<accession>A0A9N9RLP0</accession>
<gene>
    <name evidence="15" type="ORF">CHIRRI_LOCUS2499</name>
</gene>
<evidence type="ECO:0000256" key="4">
    <source>
        <dbReference type="ARBA" id="ARBA00010572"/>
    </source>
</evidence>
<evidence type="ECO:0000256" key="5">
    <source>
        <dbReference type="ARBA" id="ARBA00014515"/>
    </source>
</evidence>
<dbReference type="PANTHER" id="PTHR13306">
    <property type="entry name" value="TRANSMEMBRANE PROTEIN 138"/>
    <property type="match status" value="1"/>
</dbReference>
<evidence type="ECO:0000256" key="7">
    <source>
        <dbReference type="ARBA" id="ARBA00022692"/>
    </source>
</evidence>
<reference evidence="15" key="2">
    <citation type="submission" date="2022-10" db="EMBL/GenBank/DDBJ databases">
        <authorList>
            <consortium name="ENA_rothamsted_submissions"/>
            <consortium name="culmorum"/>
            <person name="King R."/>
        </authorList>
    </citation>
    <scope>NUCLEOTIDE SEQUENCE</scope>
</reference>
<evidence type="ECO:0000256" key="3">
    <source>
        <dbReference type="ARBA" id="ARBA00004138"/>
    </source>
</evidence>
<dbReference type="EMBL" id="OU895877">
    <property type="protein sequence ID" value="CAG9799534.1"/>
    <property type="molecule type" value="Genomic_DNA"/>
</dbReference>
<evidence type="ECO:0000256" key="10">
    <source>
        <dbReference type="ARBA" id="ARBA00023069"/>
    </source>
</evidence>
<feature type="transmembrane region" description="Helical" evidence="14">
    <location>
        <begin position="109"/>
        <end position="129"/>
    </location>
</feature>
<reference evidence="15" key="1">
    <citation type="submission" date="2022-01" db="EMBL/GenBank/DDBJ databases">
        <authorList>
            <person name="King R."/>
        </authorList>
    </citation>
    <scope>NUCLEOTIDE SEQUENCE</scope>
</reference>
<organism evidence="15 16">
    <name type="scientific">Chironomus riparius</name>
    <dbReference type="NCBI Taxonomy" id="315576"/>
    <lineage>
        <taxon>Eukaryota</taxon>
        <taxon>Metazoa</taxon>
        <taxon>Ecdysozoa</taxon>
        <taxon>Arthropoda</taxon>
        <taxon>Hexapoda</taxon>
        <taxon>Insecta</taxon>
        <taxon>Pterygota</taxon>
        <taxon>Neoptera</taxon>
        <taxon>Endopterygota</taxon>
        <taxon>Diptera</taxon>
        <taxon>Nematocera</taxon>
        <taxon>Chironomoidea</taxon>
        <taxon>Chironomidae</taxon>
        <taxon>Chironominae</taxon>
        <taxon>Chironomus</taxon>
    </lineage>
</organism>
<proteinExistence type="inferred from homology"/>
<keyword evidence="9 14" id="KW-1133">Transmembrane helix</keyword>
<keyword evidence="12" id="KW-0325">Glycoprotein</keyword>
<evidence type="ECO:0000256" key="13">
    <source>
        <dbReference type="ARBA" id="ARBA00023273"/>
    </source>
</evidence>
<comment type="subcellular location">
    <subcellularLocation>
        <location evidence="3">Cell projection</location>
        <location evidence="3">Cilium</location>
    </subcellularLocation>
    <subcellularLocation>
        <location evidence="2">Vacuole membrane</location>
        <topology evidence="2">Multi-pass membrane protein</topology>
    </subcellularLocation>
</comment>
<keyword evidence="13" id="KW-0966">Cell projection</keyword>
<evidence type="ECO:0000313" key="15">
    <source>
        <dbReference type="EMBL" id="CAG9799534.1"/>
    </source>
</evidence>
<evidence type="ECO:0000256" key="9">
    <source>
        <dbReference type="ARBA" id="ARBA00022989"/>
    </source>
</evidence>
<dbReference type="AlphaFoldDB" id="A0A9N9RLP0"/>
<dbReference type="GO" id="GO:0005774">
    <property type="term" value="C:vacuolar membrane"/>
    <property type="evidence" value="ECO:0007669"/>
    <property type="project" value="UniProtKB-SubCell"/>
</dbReference>
<dbReference type="GO" id="GO:0030030">
    <property type="term" value="P:cell projection organization"/>
    <property type="evidence" value="ECO:0007669"/>
    <property type="project" value="UniProtKB-KW"/>
</dbReference>
<dbReference type="InterPro" id="IPR024133">
    <property type="entry name" value="TM_138"/>
</dbReference>
<keyword evidence="8" id="KW-0970">Cilium biogenesis/degradation</keyword>
<dbReference type="Pfam" id="PF14935">
    <property type="entry name" value="TMEM138"/>
    <property type="match status" value="1"/>
</dbReference>
<keyword evidence="10" id="KW-0969">Cilium</keyword>
<feature type="transmembrane region" description="Helical" evidence="14">
    <location>
        <begin position="42"/>
        <end position="61"/>
    </location>
</feature>
<feature type="transmembrane region" description="Helical" evidence="14">
    <location>
        <begin position="82"/>
        <end position="103"/>
    </location>
</feature>
<name>A0A9N9RLP0_9DIPT</name>
<comment type="function">
    <text evidence="1">Required for ciliogenesis.</text>
</comment>
<dbReference type="OrthoDB" id="189688at2759"/>
<evidence type="ECO:0000256" key="12">
    <source>
        <dbReference type="ARBA" id="ARBA00023180"/>
    </source>
</evidence>
<evidence type="ECO:0000256" key="1">
    <source>
        <dbReference type="ARBA" id="ARBA00003709"/>
    </source>
</evidence>